<name>A0A382YUR3_9ZZZZ</name>
<dbReference type="AlphaFoldDB" id="A0A382YUR3"/>
<proteinExistence type="predicted"/>
<sequence>MMHNKMHIFPSCGKFNFSTAVLPVTLNDATGSSMKARTFLKVGFLTFVS</sequence>
<dbReference type="EMBL" id="UINC01178671">
    <property type="protein sequence ID" value="SVD86964.1"/>
    <property type="molecule type" value="Genomic_DNA"/>
</dbReference>
<accession>A0A382YUR3</accession>
<gene>
    <name evidence="1" type="ORF">METZ01_LOCUS439818</name>
</gene>
<feature type="non-terminal residue" evidence="1">
    <location>
        <position position="49"/>
    </location>
</feature>
<organism evidence="1">
    <name type="scientific">marine metagenome</name>
    <dbReference type="NCBI Taxonomy" id="408172"/>
    <lineage>
        <taxon>unclassified sequences</taxon>
        <taxon>metagenomes</taxon>
        <taxon>ecological metagenomes</taxon>
    </lineage>
</organism>
<protein>
    <submittedName>
        <fullName evidence="1">Uncharacterized protein</fullName>
    </submittedName>
</protein>
<evidence type="ECO:0000313" key="1">
    <source>
        <dbReference type="EMBL" id="SVD86964.1"/>
    </source>
</evidence>
<reference evidence="1" key="1">
    <citation type="submission" date="2018-05" db="EMBL/GenBank/DDBJ databases">
        <authorList>
            <person name="Lanie J.A."/>
            <person name="Ng W.-L."/>
            <person name="Kazmierczak K.M."/>
            <person name="Andrzejewski T.M."/>
            <person name="Davidsen T.M."/>
            <person name="Wayne K.J."/>
            <person name="Tettelin H."/>
            <person name="Glass J.I."/>
            <person name="Rusch D."/>
            <person name="Podicherti R."/>
            <person name="Tsui H.-C.T."/>
            <person name="Winkler M.E."/>
        </authorList>
    </citation>
    <scope>NUCLEOTIDE SEQUENCE</scope>
</reference>